<accession>A0AC59Z794</accession>
<proteinExistence type="predicted"/>
<protein>
    <submittedName>
        <fullName evidence="1">Uncharacterized protein</fullName>
    </submittedName>
</protein>
<sequence>MRAGRWWARREAELAREDEEHHGPSSFGPRGAPWTPARRRLLRSLLRGLQDGAVARGHPAFRSQWIEGSWSAGVCPGSTQPCFKRCIPRPRRCGVSTAALGILQAASESLREGL</sequence>
<name>A0AC59Z794_RANTA</name>
<evidence type="ECO:0000313" key="2">
    <source>
        <dbReference type="Proteomes" id="UP001162501"/>
    </source>
</evidence>
<organism evidence="1 2">
    <name type="scientific">Rangifer tarandus platyrhynchus</name>
    <name type="common">Svalbard reindeer</name>
    <dbReference type="NCBI Taxonomy" id="3082113"/>
    <lineage>
        <taxon>Eukaryota</taxon>
        <taxon>Metazoa</taxon>
        <taxon>Chordata</taxon>
        <taxon>Craniata</taxon>
        <taxon>Vertebrata</taxon>
        <taxon>Euteleostomi</taxon>
        <taxon>Mammalia</taxon>
        <taxon>Eutheria</taxon>
        <taxon>Laurasiatheria</taxon>
        <taxon>Artiodactyla</taxon>
        <taxon>Ruminantia</taxon>
        <taxon>Pecora</taxon>
        <taxon>Cervidae</taxon>
        <taxon>Odocoileinae</taxon>
        <taxon>Rangifer</taxon>
    </lineage>
</organism>
<gene>
    <name evidence="1" type="ORF">MRATA1EN22A_LOCUS14561</name>
</gene>
<evidence type="ECO:0000313" key="1">
    <source>
        <dbReference type="EMBL" id="CAN0264615.1"/>
    </source>
</evidence>
<dbReference type="EMBL" id="OX596109">
    <property type="protein sequence ID" value="CAN0264615.1"/>
    <property type="molecule type" value="Genomic_DNA"/>
</dbReference>
<dbReference type="Proteomes" id="UP001162501">
    <property type="component" value="Chromosome 25"/>
</dbReference>
<reference evidence="1" key="2">
    <citation type="submission" date="2025-03" db="EMBL/GenBank/DDBJ databases">
        <authorList>
            <consortium name="ELIXIR-Norway"/>
            <consortium name="Elixir Norway"/>
        </authorList>
    </citation>
    <scope>NUCLEOTIDE SEQUENCE</scope>
</reference>
<reference evidence="1" key="1">
    <citation type="submission" date="2023-05" db="EMBL/GenBank/DDBJ databases">
        <authorList>
            <consortium name="ELIXIR-Norway"/>
        </authorList>
    </citation>
    <scope>NUCLEOTIDE SEQUENCE</scope>
</reference>